<keyword evidence="1" id="KW-0175">Coiled coil</keyword>
<reference evidence="2" key="1">
    <citation type="submission" date="2021-10" db="EMBL/GenBank/DDBJ databases">
        <title>Novel species in genus Arthrobacter.</title>
        <authorList>
            <person name="Liu Y."/>
        </authorList>
    </citation>
    <scope>NUCLEOTIDE SEQUENCE</scope>
    <source>
        <strain evidence="2">Zg-Y453</strain>
    </source>
</reference>
<feature type="coiled-coil region" evidence="1">
    <location>
        <begin position="156"/>
        <end position="183"/>
    </location>
</feature>
<keyword evidence="3" id="KW-1185">Reference proteome</keyword>
<name>A0A9X1MGG6_9MICC</name>
<evidence type="ECO:0000313" key="3">
    <source>
        <dbReference type="Proteomes" id="UP001139158"/>
    </source>
</evidence>
<dbReference type="AlphaFoldDB" id="A0A9X1MGG6"/>
<evidence type="ECO:0000256" key="1">
    <source>
        <dbReference type="SAM" id="Coils"/>
    </source>
</evidence>
<gene>
    <name evidence="2" type="ORF">LJ757_16410</name>
</gene>
<evidence type="ECO:0000313" key="2">
    <source>
        <dbReference type="EMBL" id="MCC3299376.1"/>
    </source>
</evidence>
<proteinExistence type="predicted"/>
<accession>A0A9X1MGG6</accession>
<dbReference type="Proteomes" id="UP001139158">
    <property type="component" value="Unassembled WGS sequence"/>
</dbReference>
<protein>
    <submittedName>
        <fullName evidence="2">Uncharacterized protein</fullName>
    </submittedName>
</protein>
<organism evidence="2 3">
    <name type="scientific">Arthrobacter caoxuetaonis</name>
    <dbReference type="NCBI Taxonomy" id="2886935"/>
    <lineage>
        <taxon>Bacteria</taxon>
        <taxon>Bacillati</taxon>
        <taxon>Actinomycetota</taxon>
        <taxon>Actinomycetes</taxon>
        <taxon>Micrococcales</taxon>
        <taxon>Micrococcaceae</taxon>
        <taxon>Arthrobacter</taxon>
    </lineage>
</organism>
<sequence>MKLNRIFKRKPAGVSDGGQFTIDQKAEPAVTLTSPDAEPHPYMLQDGDPTPYGSAMPYKIEAEGVQRFSTGYDDGDYVCLSEERNAMIPEEYRNENGFYADHGIYGRAKATELDVVMVTHPDAFHEDEVERARDLIAVRDAPQDIQEDLGEVQGRTSLARMKADRLREELKTLETAEKKWAASTLAAGTLEHFPGATKVSFLKYGDDQVGSIQVHSGDTMLGMMSAKLDGQVVGNGSEDGKKFLHTAMSTLEDVPDSWLHEQGATTSGLDASGERVISIDVNTALNKAAERIRDADPRRW</sequence>
<dbReference type="RefSeq" id="WP_227897363.1">
    <property type="nucleotide sequence ID" value="NZ_CP099467.1"/>
</dbReference>
<dbReference type="EMBL" id="JAJFZV010000018">
    <property type="protein sequence ID" value="MCC3299376.1"/>
    <property type="molecule type" value="Genomic_DNA"/>
</dbReference>
<comment type="caution">
    <text evidence="2">The sequence shown here is derived from an EMBL/GenBank/DDBJ whole genome shotgun (WGS) entry which is preliminary data.</text>
</comment>